<accession>A0A9P7XYS6</accession>
<reference evidence="3" key="1">
    <citation type="submission" date="2021-06" db="EMBL/GenBank/DDBJ databases">
        <title>Genome Sequence of Mortierella hyaline Strain SCG-10, a Cold-Adapted, Nitrate-Reducing Fungus Isolated from Soil in Minnesota, USA.</title>
        <authorList>
            <person name="Aldossari N."/>
        </authorList>
    </citation>
    <scope>NUCLEOTIDE SEQUENCE</scope>
    <source>
        <strain evidence="3">SCG-10</strain>
    </source>
</reference>
<feature type="compositionally biased region" description="Polar residues" evidence="1">
    <location>
        <begin position="439"/>
        <end position="453"/>
    </location>
</feature>
<feature type="region of interest" description="Disordered" evidence="1">
    <location>
        <begin position="323"/>
        <end position="419"/>
    </location>
</feature>
<comment type="caution">
    <text evidence="3">The sequence shown here is derived from an EMBL/GenBank/DDBJ whole genome shotgun (WGS) entry which is preliminary data.</text>
</comment>
<dbReference type="EMBL" id="JAHRHY010000004">
    <property type="protein sequence ID" value="KAG9069770.1"/>
    <property type="molecule type" value="Genomic_DNA"/>
</dbReference>
<protein>
    <submittedName>
        <fullName evidence="3">Uncharacterized protein</fullName>
    </submittedName>
</protein>
<keyword evidence="2" id="KW-1133">Transmembrane helix</keyword>
<feature type="region of interest" description="Disordered" evidence="1">
    <location>
        <begin position="439"/>
        <end position="469"/>
    </location>
</feature>
<keyword evidence="2" id="KW-0472">Membrane</keyword>
<sequence length="469" mass="50804">MGWLDLICITTDPASTTFYRLAYATDYSTDSTSKYVVLIRSNTNPISPRDLVWSIVSLIESWKLAGHLYTTDGSDCTCSSGAQDVFTMFGRALSDSTSGLKRPYGIRYNLSGSMDDSFNYRRPGAWQNITVAGGYDWSGGLNRHSLGYVNNGATKVLVHASISDTNNTVNLAMMNDSTMDLYGTGLWVMIYSSKDFSTASMFLTIKDPNTLNGTGIVTKFDADVINMDFFTFIGDGSGDGASTFELLKKEETMYGFGNNGGLRYTHMIDKVNATETYGINPNLPPPPAAPIPTILSKAGVVGIVFRAFVLAVLTFLLGRKTSGRNRKMDDDEVAESDAKKSQPSQPLDGNKDDPPAQGPKEGANSYDLEAAAPNDFKQQHAEEDTEKLSTKGSAPWLPTQYIPPARPFDSGEMPSPSAPAYASVVHQLQSLLHDSQSVALQDSAKYSENEVSTPTPPSTADFAQCPTQS</sequence>
<evidence type="ECO:0000313" key="4">
    <source>
        <dbReference type="Proteomes" id="UP000707451"/>
    </source>
</evidence>
<dbReference type="OrthoDB" id="2444659at2759"/>
<dbReference type="Proteomes" id="UP000707451">
    <property type="component" value="Unassembled WGS sequence"/>
</dbReference>
<name>A0A9P7XYS6_9FUNG</name>
<proteinExistence type="predicted"/>
<feature type="compositionally biased region" description="Basic and acidic residues" evidence="1">
    <location>
        <begin position="377"/>
        <end position="389"/>
    </location>
</feature>
<evidence type="ECO:0000256" key="1">
    <source>
        <dbReference type="SAM" id="MobiDB-lite"/>
    </source>
</evidence>
<gene>
    <name evidence="3" type="ORF">KI688_009095</name>
</gene>
<dbReference type="AlphaFoldDB" id="A0A9P7XYS6"/>
<keyword evidence="2" id="KW-0812">Transmembrane</keyword>
<organism evidence="3 4">
    <name type="scientific">Linnemannia hyalina</name>
    <dbReference type="NCBI Taxonomy" id="64524"/>
    <lineage>
        <taxon>Eukaryota</taxon>
        <taxon>Fungi</taxon>
        <taxon>Fungi incertae sedis</taxon>
        <taxon>Mucoromycota</taxon>
        <taxon>Mortierellomycotina</taxon>
        <taxon>Mortierellomycetes</taxon>
        <taxon>Mortierellales</taxon>
        <taxon>Mortierellaceae</taxon>
        <taxon>Linnemannia</taxon>
    </lineage>
</organism>
<evidence type="ECO:0000313" key="3">
    <source>
        <dbReference type="EMBL" id="KAG9069770.1"/>
    </source>
</evidence>
<keyword evidence="4" id="KW-1185">Reference proteome</keyword>
<evidence type="ECO:0000256" key="2">
    <source>
        <dbReference type="SAM" id="Phobius"/>
    </source>
</evidence>
<feature type="transmembrane region" description="Helical" evidence="2">
    <location>
        <begin position="298"/>
        <end position="318"/>
    </location>
</feature>